<keyword evidence="3" id="KW-1185">Reference proteome</keyword>
<dbReference type="EMBL" id="VOIH02000009">
    <property type="protein sequence ID" value="KAF3438271.1"/>
    <property type="molecule type" value="Genomic_DNA"/>
</dbReference>
<evidence type="ECO:0000256" key="1">
    <source>
        <dbReference type="SAM" id="MobiDB-lite"/>
    </source>
</evidence>
<proteinExistence type="predicted"/>
<protein>
    <submittedName>
        <fullName evidence="2">Uncharacterized protein</fullName>
    </submittedName>
</protein>
<feature type="compositionally biased region" description="Basic and acidic residues" evidence="1">
    <location>
        <begin position="31"/>
        <end position="44"/>
    </location>
</feature>
<dbReference type="Proteomes" id="UP000796880">
    <property type="component" value="Unassembled WGS sequence"/>
</dbReference>
<organism evidence="2 3">
    <name type="scientific">Rhamnella rubrinervis</name>
    <dbReference type="NCBI Taxonomy" id="2594499"/>
    <lineage>
        <taxon>Eukaryota</taxon>
        <taxon>Viridiplantae</taxon>
        <taxon>Streptophyta</taxon>
        <taxon>Embryophyta</taxon>
        <taxon>Tracheophyta</taxon>
        <taxon>Spermatophyta</taxon>
        <taxon>Magnoliopsida</taxon>
        <taxon>eudicotyledons</taxon>
        <taxon>Gunneridae</taxon>
        <taxon>Pentapetalae</taxon>
        <taxon>rosids</taxon>
        <taxon>fabids</taxon>
        <taxon>Rosales</taxon>
        <taxon>Rhamnaceae</taxon>
        <taxon>rhamnoid group</taxon>
        <taxon>Rhamneae</taxon>
        <taxon>Rhamnella</taxon>
    </lineage>
</organism>
<name>A0A8K0E0X6_9ROSA</name>
<comment type="caution">
    <text evidence="2">The sequence shown here is derived from an EMBL/GenBank/DDBJ whole genome shotgun (WGS) entry which is preliminary data.</text>
</comment>
<gene>
    <name evidence="2" type="ORF">FNV43_RR21032</name>
</gene>
<evidence type="ECO:0000313" key="2">
    <source>
        <dbReference type="EMBL" id="KAF3438271.1"/>
    </source>
</evidence>
<evidence type="ECO:0000313" key="3">
    <source>
        <dbReference type="Proteomes" id="UP000796880"/>
    </source>
</evidence>
<sequence length="104" mass="11389">MCSNGDLHGQCGRCDTIELKKCVTQDEIEKKNKEKMKKQNEDKMNSSGVGQEDGIRVGCVGQEENGLGVGQEDEEEEMCRCLTKWALNYGVSVKVSSSVGQNGN</sequence>
<feature type="region of interest" description="Disordered" evidence="1">
    <location>
        <begin position="31"/>
        <end position="53"/>
    </location>
</feature>
<accession>A0A8K0E0X6</accession>
<reference evidence="2" key="1">
    <citation type="submission" date="2020-03" db="EMBL/GenBank/DDBJ databases">
        <title>A high-quality chromosome-level genome assembly of a woody plant with both climbing and erect habits, Rhamnella rubrinervis.</title>
        <authorList>
            <person name="Lu Z."/>
            <person name="Yang Y."/>
            <person name="Zhu X."/>
            <person name="Sun Y."/>
        </authorList>
    </citation>
    <scope>NUCLEOTIDE SEQUENCE</scope>
    <source>
        <strain evidence="2">BYM</strain>
        <tissue evidence="2">Leaf</tissue>
    </source>
</reference>
<dbReference type="AlphaFoldDB" id="A0A8K0E0X6"/>